<keyword evidence="6" id="KW-1015">Disulfide bond</keyword>
<dbReference type="PANTHER" id="PTHR19282:SF252">
    <property type="entry name" value="TETRASPANIN"/>
    <property type="match status" value="1"/>
</dbReference>
<dbReference type="EMBL" id="KB096830">
    <property type="protein sequence ID" value="ESO01092.1"/>
    <property type="molecule type" value="Genomic_DNA"/>
</dbReference>
<dbReference type="FunFam" id="1.10.1450.10:FF:000029">
    <property type="entry name" value="Tetraspanin"/>
    <property type="match status" value="1"/>
</dbReference>
<dbReference type="GO" id="GO:0005886">
    <property type="term" value="C:plasma membrane"/>
    <property type="evidence" value="ECO:0000318"/>
    <property type="project" value="GO_Central"/>
</dbReference>
<reference evidence="10" key="1">
    <citation type="submission" date="2012-12" db="EMBL/GenBank/DDBJ databases">
        <authorList>
            <person name="Hellsten U."/>
            <person name="Grimwood J."/>
            <person name="Chapman J.A."/>
            <person name="Shapiro H."/>
            <person name="Aerts A."/>
            <person name="Otillar R.P."/>
            <person name="Terry A.Y."/>
            <person name="Boore J.L."/>
            <person name="Simakov O."/>
            <person name="Marletaz F."/>
            <person name="Cho S.-J."/>
            <person name="Edsinger-Gonzales E."/>
            <person name="Havlak P."/>
            <person name="Kuo D.-H."/>
            <person name="Larsson T."/>
            <person name="Lv J."/>
            <person name="Arendt D."/>
            <person name="Savage R."/>
            <person name="Osoegawa K."/>
            <person name="de Jong P."/>
            <person name="Lindberg D.R."/>
            <person name="Seaver E.C."/>
            <person name="Weisblat D.A."/>
            <person name="Putnam N.H."/>
            <person name="Grigoriev I.V."/>
            <person name="Rokhsar D.S."/>
        </authorList>
    </citation>
    <scope>NUCLEOTIDE SEQUENCE</scope>
</reference>
<evidence type="ECO:0000256" key="1">
    <source>
        <dbReference type="ARBA" id="ARBA00004141"/>
    </source>
</evidence>
<feature type="disulfide bond" evidence="6">
    <location>
        <begin position="153"/>
        <end position="197"/>
    </location>
</feature>
<organism evidence="9 10">
    <name type="scientific">Helobdella robusta</name>
    <name type="common">Californian leech</name>
    <dbReference type="NCBI Taxonomy" id="6412"/>
    <lineage>
        <taxon>Eukaryota</taxon>
        <taxon>Metazoa</taxon>
        <taxon>Spiralia</taxon>
        <taxon>Lophotrochozoa</taxon>
        <taxon>Annelida</taxon>
        <taxon>Clitellata</taxon>
        <taxon>Hirudinea</taxon>
        <taxon>Rhynchobdellida</taxon>
        <taxon>Glossiphoniidae</taxon>
        <taxon>Helobdella</taxon>
    </lineage>
</organism>
<evidence type="ECO:0000256" key="4">
    <source>
        <dbReference type="ARBA" id="ARBA00022989"/>
    </source>
</evidence>
<sequence length="246" mass="27607">MSNRAKSTFQSSAATNFLKILLTIFNFVFLASGVAILGLGLWMHFELYRYMQLTTVYYDAAPYILVSIGMAIILIGCLGCMCTIKGHGRWLYLFTAFLIMIFILEVSTAISAFVYRDTIKRGFSEGMLLAMEEYMEDPEKQAAIDGIQSKLRCCGYNSHEDWSNYTITHGHIPVPKSCCKVKKCDTTDPEAIYVKGCFERVSAFMRSNFSMIGGIAAGFGLVQLLGAVISCCLSRNINKHRYEQME</sequence>
<dbReference type="FunCoup" id="T1FN76">
    <property type="interactions" value="14"/>
</dbReference>
<dbReference type="STRING" id="6412.T1FN76"/>
<feature type="transmembrane region" description="Helical" evidence="7">
    <location>
        <begin position="91"/>
        <end position="115"/>
    </location>
</feature>
<evidence type="ECO:0000256" key="3">
    <source>
        <dbReference type="ARBA" id="ARBA00022692"/>
    </source>
</evidence>
<feature type="disulfide bond" evidence="6">
    <location>
        <begin position="154"/>
        <end position="179"/>
    </location>
</feature>
<evidence type="ECO:0000313" key="8">
    <source>
        <dbReference type="EMBL" id="ESO01092.1"/>
    </source>
</evidence>
<dbReference type="InterPro" id="IPR018499">
    <property type="entry name" value="Tetraspanin/Peripherin"/>
</dbReference>
<dbReference type="InParanoid" id="T1FN76"/>
<dbReference type="EnsemblMetazoa" id="HelroT185730">
    <property type="protein sequence ID" value="HelroP185730"/>
    <property type="gene ID" value="HelroG185730"/>
</dbReference>
<dbReference type="KEGG" id="hro:HELRODRAFT_185730"/>
<keyword evidence="3 7" id="KW-0812">Transmembrane</keyword>
<protein>
    <recommendedName>
        <fullName evidence="7">Tetraspanin</fullName>
    </recommendedName>
</protein>
<dbReference type="CTD" id="20210274"/>
<dbReference type="OrthoDB" id="9972904at2759"/>
<proteinExistence type="inferred from homology"/>
<gene>
    <name evidence="9" type="primary">20210274</name>
    <name evidence="8" type="ORF">HELRODRAFT_185730</name>
</gene>
<comment type="subcellular location">
    <subcellularLocation>
        <location evidence="1 7">Membrane</location>
        <topology evidence="1 7">Multi-pass membrane protein</topology>
    </subcellularLocation>
</comment>
<dbReference type="PANTHER" id="PTHR19282">
    <property type="entry name" value="TETRASPANIN"/>
    <property type="match status" value="1"/>
</dbReference>
<comment type="similarity">
    <text evidence="2 7">Belongs to the tetraspanin (TM4SF) family.</text>
</comment>
<feature type="transmembrane region" description="Helical" evidence="7">
    <location>
        <begin position="20"/>
        <end position="43"/>
    </location>
</feature>
<keyword evidence="5 7" id="KW-0472">Membrane</keyword>
<evidence type="ECO:0000313" key="10">
    <source>
        <dbReference type="Proteomes" id="UP000015101"/>
    </source>
</evidence>
<dbReference type="HOGENOM" id="CLU_055524_3_0_1"/>
<evidence type="ECO:0000313" key="9">
    <source>
        <dbReference type="EnsemblMetazoa" id="HelroP185730"/>
    </source>
</evidence>
<dbReference type="RefSeq" id="XP_009020804.1">
    <property type="nucleotide sequence ID" value="XM_009022556.1"/>
</dbReference>
<reference evidence="8 10" key="2">
    <citation type="journal article" date="2013" name="Nature">
        <title>Insights into bilaterian evolution from three spiralian genomes.</title>
        <authorList>
            <person name="Simakov O."/>
            <person name="Marletaz F."/>
            <person name="Cho S.J."/>
            <person name="Edsinger-Gonzales E."/>
            <person name="Havlak P."/>
            <person name="Hellsten U."/>
            <person name="Kuo D.H."/>
            <person name="Larsson T."/>
            <person name="Lv J."/>
            <person name="Arendt D."/>
            <person name="Savage R."/>
            <person name="Osoegawa K."/>
            <person name="de Jong P."/>
            <person name="Grimwood J."/>
            <person name="Chapman J.A."/>
            <person name="Shapiro H."/>
            <person name="Aerts A."/>
            <person name="Otillar R.P."/>
            <person name="Terry A.Y."/>
            <person name="Boore J.L."/>
            <person name="Grigoriev I.V."/>
            <person name="Lindberg D.R."/>
            <person name="Seaver E.C."/>
            <person name="Weisblat D.A."/>
            <person name="Putnam N.H."/>
            <person name="Rokhsar D.S."/>
        </authorList>
    </citation>
    <scope>NUCLEOTIDE SEQUENCE</scope>
</reference>
<dbReference type="OMA" id="VYRQGCY"/>
<dbReference type="SUPFAM" id="SSF48652">
    <property type="entry name" value="Tetraspanin"/>
    <property type="match status" value="1"/>
</dbReference>
<keyword evidence="4 7" id="KW-1133">Transmembrane helix</keyword>
<dbReference type="GeneID" id="20210274"/>
<evidence type="ECO:0000256" key="5">
    <source>
        <dbReference type="ARBA" id="ARBA00023136"/>
    </source>
</evidence>
<reference evidence="9" key="3">
    <citation type="submission" date="2015-06" db="UniProtKB">
        <authorList>
            <consortium name="EnsemblMetazoa"/>
        </authorList>
    </citation>
    <scope>IDENTIFICATION</scope>
</reference>
<feature type="transmembrane region" description="Helical" evidence="7">
    <location>
        <begin position="209"/>
        <end position="233"/>
    </location>
</feature>
<evidence type="ECO:0000256" key="2">
    <source>
        <dbReference type="ARBA" id="ARBA00006840"/>
    </source>
</evidence>
<keyword evidence="10" id="KW-1185">Reference proteome</keyword>
<dbReference type="InterPro" id="IPR000301">
    <property type="entry name" value="Tetraspanin_animals"/>
</dbReference>
<dbReference type="Proteomes" id="UP000015101">
    <property type="component" value="Unassembled WGS sequence"/>
</dbReference>
<dbReference type="EMBL" id="AMQM01005151">
    <property type="status" value="NOT_ANNOTATED_CDS"/>
    <property type="molecule type" value="Genomic_DNA"/>
</dbReference>
<dbReference type="AlphaFoldDB" id="T1FN76"/>
<evidence type="ECO:0000256" key="7">
    <source>
        <dbReference type="RuleBase" id="RU361218"/>
    </source>
</evidence>
<dbReference type="Pfam" id="PF00335">
    <property type="entry name" value="Tetraspanin"/>
    <property type="match status" value="1"/>
</dbReference>
<dbReference type="InterPro" id="IPR008952">
    <property type="entry name" value="Tetraspanin_EC2_sf"/>
</dbReference>
<dbReference type="PIRSF" id="PIRSF002419">
    <property type="entry name" value="Tetraspanin"/>
    <property type="match status" value="1"/>
</dbReference>
<dbReference type="Gene3D" id="1.10.1450.10">
    <property type="entry name" value="Tetraspanin"/>
    <property type="match status" value="1"/>
</dbReference>
<evidence type="ECO:0000256" key="6">
    <source>
        <dbReference type="PIRSR" id="PIRSR002419-1"/>
    </source>
</evidence>
<feature type="transmembrane region" description="Helical" evidence="7">
    <location>
        <begin position="63"/>
        <end position="84"/>
    </location>
</feature>
<dbReference type="PRINTS" id="PR00259">
    <property type="entry name" value="TMFOUR"/>
</dbReference>
<accession>T1FN76</accession>
<dbReference type="eggNOG" id="KOG3882">
    <property type="taxonomic scope" value="Eukaryota"/>
</dbReference>
<name>T1FN76_HELRO</name>